<accession>T2JHZ5</accession>
<evidence type="ECO:0000313" key="1">
    <source>
        <dbReference type="EMBL" id="CCQ64689.1"/>
    </source>
</evidence>
<dbReference type="AlphaFoldDB" id="T2JHZ5"/>
<organism evidence="1 2">
    <name type="scientific">Crocosphaera watsonii WH 0402</name>
    <dbReference type="NCBI Taxonomy" id="1284629"/>
    <lineage>
        <taxon>Bacteria</taxon>
        <taxon>Bacillati</taxon>
        <taxon>Cyanobacteriota</taxon>
        <taxon>Cyanophyceae</taxon>
        <taxon>Oscillatoriophycideae</taxon>
        <taxon>Chroococcales</taxon>
        <taxon>Aphanothecaceae</taxon>
        <taxon>Crocosphaera</taxon>
    </lineage>
</organism>
<name>T2JHZ5_CROWT</name>
<evidence type="ECO:0000313" key="2">
    <source>
        <dbReference type="Proteomes" id="UP000018130"/>
    </source>
</evidence>
<dbReference type="Proteomes" id="UP000018130">
    <property type="component" value="Unassembled WGS sequence"/>
</dbReference>
<protein>
    <submittedName>
        <fullName evidence="1">Uncharacterized protein</fullName>
    </submittedName>
</protein>
<proteinExistence type="predicted"/>
<sequence length="49" mass="5859">MKEKYKRFMAKSDRRKTLKLLQGEIGTRLGEIGNEQLEKKKMIGYWILT</sequence>
<gene>
    <name evidence="1" type="ORF">CWATWH0402_574</name>
</gene>
<reference evidence="1 2" key="2">
    <citation type="submission" date="2013-09" db="EMBL/GenBank/DDBJ databases">
        <title>Whole genome comparison of six Crocosphaera watsonii strains with differing phenotypes.</title>
        <authorList>
            <person name="Bench S.R."/>
            <person name="Heller P."/>
            <person name="Frank I."/>
            <person name="Arciniega M."/>
            <person name="Shilova I.N."/>
            <person name="Zehr J.P."/>
        </authorList>
    </citation>
    <scope>NUCLEOTIDE SEQUENCE [LARGE SCALE GENOMIC DNA]</scope>
    <source>
        <strain evidence="1 2">WH 0402</strain>
    </source>
</reference>
<dbReference type="RefSeq" id="WP_156177535.1">
    <property type="nucleotide sequence ID" value="NZ_CAQN01000026.1"/>
</dbReference>
<dbReference type="EMBL" id="CAQN01000026">
    <property type="protein sequence ID" value="CCQ64689.1"/>
    <property type="molecule type" value="Genomic_DNA"/>
</dbReference>
<comment type="caution">
    <text evidence="1">The sequence shown here is derived from an EMBL/GenBank/DDBJ whole genome shotgun (WGS) entry which is preliminary data.</text>
</comment>
<reference evidence="1 2" key="1">
    <citation type="submission" date="2013-01" db="EMBL/GenBank/DDBJ databases">
        <authorList>
            <person name="Bench S."/>
        </authorList>
    </citation>
    <scope>NUCLEOTIDE SEQUENCE [LARGE SCALE GENOMIC DNA]</scope>
    <source>
        <strain evidence="1 2">WH 0402</strain>
    </source>
</reference>